<reference evidence="2 3" key="1">
    <citation type="submission" date="2019-04" db="EMBL/GenBank/DDBJ databases">
        <title>Annotation for the trematode Fasciola gigantica.</title>
        <authorList>
            <person name="Choi Y.-J."/>
        </authorList>
    </citation>
    <scope>NUCLEOTIDE SEQUENCE [LARGE SCALE GENOMIC DNA]</scope>
    <source>
        <strain evidence="2">Uganda_cow_1</strain>
    </source>
</reference>
<accession>A0A504YXY9</accession>
<keyword evidence="3" id="KW-1185">Reference proteome</keyword>
<gene>
    <name evidence="2" type="ORF">FGIG_00592</name>
</gene>
<dbReference type="EMBL" id="SUNJ01003941">
    <property type="protein sequence ID" value="TPP64871.1"/>
    <property type="molecule type" value="Genomic_DNA"/>
</dbReference>
<keyword evidence="1" id="KW-0732">Signal</keyword>
<feature type="signal peptide" evidence="1">
    <location>
        <begin position="1"/>
        <end position="25"/>
    </location>
</feature>
<dbReference type="Proteomes" id="UP000316759">
    <property type="component" value="Unassembled WGS sequence"/>
</dbReference>
<organism evidence="2 3">
    <name type="scientific">Fasciola gigantica</name>
    <name type="common">Giant liver fluke</name>
    <dbReference type="NCBI Taxonomy" id="46835"/>
    <lineage>
        <taxon>Eukaryota</taxon>
        <taxon>Metazoa</taxon>
        <taxon>Spiralia</taxon>
        <taxon>Lophotrochozoa</taxon>
        <taxon>Platyhelminthes</taxon>
        <taxon>Trematoda</taxon>
        <taxon>Digenea</taxon>
        <taxon>Plagiorchiida</taxon>
        <taxon>Echinostomata</taxon>
        <taxon>Echinostomatoidea</taxon>
        <taxon>Fasciolidae</taxon>
        <taxon>Fasciola</taxon>
    </lineage>
</organism>
<name>A0A504YXY9_FASGI</name>
<sequence length="147" mass="16575">MAFQALLFFTGKLVFLGGLCFPVKGCEYVRRTTGDCIKKWETLQLYPIGMVQSNTATVTYEYATESVQRKGSLYAGYIVVVWPNKSHWSYYLVGPEILGYNGTWVTNGTTIFHTCCEKTTELLSYNGTLMGIGRIQLGRCCSKFIIF</sequence>
<comment type="caution">
    <text evidence="2">The sequence shown here is derived from an EMBL/GenBank/DDBJ whole genome shotgun (WGS) entry which is preliminary data.</text>
</comment>
<proteinExistence type="predicted"/>
<dbReference type="AlphaFoldDB" id="A0A504YXY9"/>
<feature type="chain" id="PRO_5021443479" evidence="1">
    <location>
        <begin position="26"/>
        <end position="147"/>
    </location>
</feature>
<protein>
    <submittedName>
        <fullName evidence="2">Uncharacterized protein</fullName>
    </submittedName>
</protein>
<evidence type="ECO:0000256" key="1">
    <source>
        <dbReference type="SAM" id="SignalP"/>
    </source>
</evidence>
<evidence type="ECO:0000313" key="2">
    <source>
        <dbReference type="EMBL" id="TPP64871.1"/>
    </source>
</evidence>
<evidence type="ECO:0000313" key="3">
    <source>
        <dbReference type="Proteomes" id="UP000316759"/>
    </source>
</evidence>